<keyword evidence="1" id="KW-0812">Transmembrane</keyword>
<keyword evidence="1" id="KW-1133">Transmembrane helix</keyword>
<feature type="transmembrane region" description="Helical" evidence="1">
    <location>
        <begin position="23"/>
        <end position="44"/>
    </location>
</feature>
<gene>
    <name evidence="2" type="ORF">PXEA_LOCUS9380</name>
</gene>
<dbReference type="Proteomes" id="UP000784294">
    <property type="component" value="Unassembled WGS sequence"/>
</dbReference>
<evidence type="ECO:0000313" key="2">
    <source>
        <dbReference type="EMBL" id="VEL15940.1"/>
    </source>
</evidence>
<dbReference type="AlphaFoldDB" id="A0A3S4ZZN3"/>
<reference evidence="2" key="1">
    <citation type="submission" date="2018-11" db="EMBL/GenBank/DDBJ databases">
        <authorList>
            <consortium name="Pathogen Informatics"/>
        </authorList>
    </citation>
    <scope>NUCLEOTIDE SEQUENCE</scope>
</reference>
<evidence type="ECO:0000256" key="1">
    <source>
        <dbReference type="SAM" id="Phobius"/>
    </source>
</evidence>
<dbReference type="EMBL" id="CAAALY010026505">
    <property type="protein sequence ID" value="VEL15940.1"/>
    <property type="molecule type" value="Genomic_DNA"/>
</dbReference>
<keyword evidence="1" id="KW-0472">Membrane</keyword>
<comment type="caution">
    <text evidence="2">The sequence shown here is derived from an EMBL/GenBank/DDBJ whole genome shotgun (WGS) entry which is preliminary data.</text>
</comment>
<evidence type="ECO:0000313" key="3">
    <source>
        <dbReference type="Proteomes" id="UP000784294"/>
    </source>
</evidence>
<proteinExistence type="predicted"/>
<sequence length="88" mass="9763">MGSPAMGSICLINLAHHPPHSTLAFSFSFILVLKILIRVCHIVTQSSFHSLLPRKIYLPSPWFTHFIDPCHPICATRGVIGPTMRLGD</sequence>
<keyword evidence="3" id="KW-1185">Reference proteome</keyword>
<organism evidence="2 3">
    <name type="scientific">Protopolystoma xenopodis</name>
    <dbReference type="NCBI Taxonomy" id="117903"/>
    <lineage>
        <taxon>Eukaryota</taxon>
        <taxon>Metazoa</taxon>
        <taxon>Spiralia</taxon>
        <taxon>Lophotrochozoa</taxon>
        <taxon>Platyhelminthes</taxon>
        <taxon>Monogenea</taxon>
        <taxon>Polyopisthocotylea</taxon>
        <taxon>Polystomatidea</taxon>
        <taxon>Polystomatidae</taxon>
        <taxon>Protopolystoma</taxon>
    </lineage>
</organism>
<accession>A0A3S4ZZN3</accession>
<name>A0A3S4ZZN3_9PLAT</name>
<protein>
    <submittedName>
        <fullName evidence="2">Uncharacterized protein</fullName>
    </submittedName>
</protein>